<name>A0ABT1S8D1_9FIRM</name>
<dbReference type="Proteomes" id="UP001524478">
    <property type="component" value="Unassembled WGS sequence"/>
</dbReference>
<feature type="domain" description="Calcineurin-like phosphoesterase" evidence="2">
    <location>
        <begin position="3"/>
        <end position="196"/>
    </location>
</feature>
<evidence type="ECO:0000259" key="2">
    <source>
        <dbReference type="Pfam" id="PF00149"/>
    </source>
</evidence>
<dbReference type="GO" id="GO:0004527">
    <property type="term" value="F:exonuclease activity"/>
    <property type="evidence" value="ECO:0007669"/>
    <property type="project" value="UniProtKB-KW"/>
</dbReference>
<comment type="caution">
    <text evidence="3">The sequence shown here is derived from an EMBL/GenBank/DDBJ whole genome shotgun (WGS) entry which is preliminary data.</text>
</comment>
<sequence length="362" mass="41857">MVKFIHTGDLHLGLKFKNVSFQQEKAIERRNELWSTFERIVKYAKDNKVDFLLIAGDLFEEAYFTIGDITRVKDTFKTAENVNIIISAGNHDFKGSKSLYTRVEWTSNVTIFDGEGINKKEFEDLNTVIYGYSWDTVEIRTNNLFNGLENKLDNTKNNILVIHGDISNNSSYLPLNLQELNNLNMDYIALGHIHKPQIISEKIAYSGCPEPLDFGELGERGIIKGMISNKKAEFQFVPFSKRKFIETEVIIDENMGYPDIINEIRNTSIGNKKIDFYRINLKGFIQKDIIVENLNKDLNNDFYHIELVNNTILDYDLEQLEKENEGNIIGRFIDSMKEKNLDNPIVKDALYMGLEVLLKERN</sequence>
<keyword evidence="4" id="KW-1185">Reference proteome</keyword>
<dbReference type="Pfam" id="PF00149">
    <property type="entry name" value="Metallophos"/>
    <property type="match status" value="1"/>
</dbReference>
<evidence type="ECO:0000256" key="1">
    <source>
        <dbReference type="ARBA" id="ARBA00022801"/>
    </source>
</evidence>
<dbReference type="SUPFAM" id="SSF56300">
    <property type="entry name" value="Metallo-dependent phosphatases"/>
    <property type="match status" value="1"/>
</dbReference>
<gene>
    <name evidence="3" type="ORF">NE686_06490</name>
</gene>
<dbReference type="RefSeq" id="WP_256310883.1">
    <property type="nucleotide sequence ID" value="NZ_CP172320.1"/>
</dbReference>
<dbReference type="InterPro" id="IPR041796">
    <property type="entry name" value="Mre11_N"/>
</dbReference>
<accession>A0ABT1S8D1</accession>
<evidence type="ECO:0000313" key="4">
    <source>
        <dbReference type="Proteomes" id="UP001524478"/>
    </source>
</evidence>
<reference evidence="3 4" key="1">
    <citation type="submission" date="2022-06" db="EMBL/GenBank/DDBJ databases">
        <title>Isolation of gut microbiota from human fecal samples.</title>
        <authorList>
            <person name="Pamer E.G."/>
            <person name="Barat B."/>
            <person name="Waligurski E."/>
            <person name="Medina S."/>
            <person name="Paddock L."/>
            <person name="Mostad J."/>
        </authorList>
    </citation>
    <scope>NUCLEOTIDE SEQUENCE [LARGE SCALE GENOMIC DNA]</scope>
    <source>
        <strain evidence="3 4">DFI.7.95</strain>
    </source>
</reference>
<dbReference type="InterPro" id="IPR004843">
    <property type="entry name" value="Calcineurin-like_PHP"/>
</dbReference>
<evidence type="ECO:0000313" key="3">
    <source>
        <dbReference type="EMBL" id="MCQ4922724.1"/>
    </source>
</evidence>
<dbReference type="CDD" id="cd00840">
    <property type="entry name" value="MPP_Mre11_N"/>
    <property type="match status" value="1"/>
</dbReference>
<proteinExistence type="predicted"/>
<dbReference type="PANTHER" id="PTHR30337">
    <property type="entry name" value="COMPONENT OF ATP-DEPENDENT DSDNA EXONUCLEASE"/>
    <property type="match status" value="1"/>
</dbReference>
<dbReference type="Gene3D" id="3.60.21.10">
    <property type="match status" value="1"/>
</dbReference>
<organism evidence="3 4">
    <name type="scientific">Tissierella carlieri</name>
    <dbReference type="NCBI Taxonomy" id="689904"/>
    <lineage>
        <taxon>Bacteria</taxon>
        <taxon>Bacillati</taxon>
        <taxon>Bacillota</taxon>
        <taxon>Tissierellia</taxon>
        <taxon>Tissierellales</taxon>
        <taxon>Tissierellaceae</taxon>
        <taxon>Tissierella</taxon>
    </lineage>
</organism>
<protein>
    <submittedName>
        <fullName evidence="3">DNA repair exonuclease</fullName>
    </submittedName>
</protein>
<keyword evidence="3" id="KW-0540">Nuclease</keyword>
<keyword evidence="1" id="KW-0378">Hydrolase</keyword>
<dbReference type="InterPro" id="IPR029052">
    <property type="entry name" value="Metallo-depent_PP-like"/>
</dbReference>
<dbReference type="EMBL" id="JANGAC010000004">
    <property type="protein sequence ID" value="MCQ4922724.1"/>
    <property type="molecule type" value="Genomic_DNA"/>
</dbReference>
<keyword evidence="3" id="KW-0269">Exonuclease</keyword>
<dbReference type="InterPro" id="IPR050535">
    <property type="entry name" value="DNA_Repair-Maintenance_Comp"/>
</dbReference>